<proteinExistence type="predicted"/>
<evidence type="ECO:0000313" key="2">
    <source>
        <dbReference type="EMBL" id="PON21723.1"/>
    </source>
</evidence>
<accession>A0A2P4ZBP3</accession>
<sequence length="404" mass="45508">MCSLVGVDSRKYPQCVDVCIAMCKETNVFQATSWKEWDGLQSFIGIMKNVQRLTRKTNVIHCPAAPHLMVVIAMKEVMLYGREKRIYNDRIVAFLRHFDCYNKAASAICYFHKGNRQDILALDQPWVLNASVQRPPTRLIDQFEFTTFPGTSGGTRLVPKESDSTDVEMKEDPAPIKIESSPECEAEPTSEHQATPHVVQDGLHAAIQPGSLGVGARPPPTNQYIPPFEHDNTLALAGQATASRERRHEGTMPLSMPEHEHSTQNGTHLQVTRAEVMEYLQPLLDRLKYEDWAGRVRDDIMCILTGRSVKVITPEAKGMLGLWAGKTENGTVLTWLEQAKEDLTVFQWIERNEAAAEMLWYTDRIHTIFHDINVTIGGVSEPNVQEELRAQVGALRDIIFATNM</sequence>
<feature type="region of interest" description="Disordered" evidence="1">
    <location>
        <begin position="151"/>
        <end position="171"/>
    </location>
</feature>
<organism evidence="2 3">
    <name type="scientific">Trichoderma gamsii</name>
    <dbReference type="NCBI Taxonomy" id="398673"/>
    <lineage>
        <taxon>Eukaryota</taxon>
        <taxon>Fungi</taxon>
        <taxon>Dikarya</taxon>
        <taxon>Ascomycota</taxon>
        <taxon>Pezizomycotina</taxon>
        <taxon>Sordariomycetes</taxon>
        <taxon>Hypocreomycetidae</taxon>
        <taxon>Hypocreales</taxon>
        <taxon>Hypocreaceae</taxon>
        <taxon>Trichoderma</taxon>
    </lineage>
</organism>
<dbReference type="GeneID" id="29989999"/>
<gene>
    <name evidence="2" type="ORF">TGAM01_v209461</name>
</gene>
<evidence type="ECO:0000313" key="3">
    <source>
        <dbReference type="Proteomes" id="UP000054821"/>
    </source>
</evidence>
<protein>
    <submittedName>
        <fullName evidence="2">Uncharacterized protein</fullName>
    </submittedName>
</protein>
<evidence type="ECO:0000256" key="1">
    <source>
        <dbReference type="SAM" id="MobiDB-lite"/>
    </source>
</evidence>
<reference evidence="2 3" key="1">
    <citation type="journal article" date="2016" name="Genome Announc.">
        <title>Draft Whole-Genome Sequence of Trichoderma gamsii T6085, a Promising Biocontrol Agent of Fusarium Head Blight on Wheat.</title>
        <authorList>
            <person name="Baroncelli R."/>
            <person name="Zapparata A."/>
            <person name="Piaggeschi G."/>
            <person name="Sarrocco S."/>
            <person name="Vannacci G."/>
        </authorList>
    </citation>
    <scope>NUCLEOTIDE SEQUENCE [LARGE SCALE GENOMIC DNA]</scope>
    <source>
        <strain evidence="2 3">T6085</strain>
    </source>
</reference>
<keyword evidence="3" id="KW-1185">Reference proteome</keyword>
<name>A0A2P4ZBP3_9HYPO</name>
<dbReference type="RefSeq" id="XP_018656886.1">
    <property type="nucleotide sequence ID" value="XM_018809916.1"/>
</dbReference>
<dbReference type="AlphaFoldDB" id="A0A2P4ZBP3"/>
<dbReference type="EMBL" id="JPDN02000046">
    <property type="protein sequence ID" value="PON21723.1"/>
    <property type="molecule type" value="Genomic_DNA"/>
</dbReference>
<dbReference type="Proteomes" id="UP000054821">
    <property type="component" value="Unassembled WGS sequence"/>
</dbReference>
<comment type="caution">
    <text evidence="2">The sequence shown here is derived from an EMBL/GenBank/DDBJ whole genome shotgun (WGS) entry which is preliminary data.</text>
</comment>
<feature type="compositionally biased region" description="Basic and acidic residues" evidence="1">
    <location>
        <begin position="158"/>
        <end position="171"/>
    </location>
</feature>